<reference evidence="1 2" key="1">
    <citation type="submission" date="2017-09" db="EMBL/GenBank/DDBJ databases">
        <title>Large-scale bioinformatics analysis of Bacillus genomes uncovers conserved roles of natural products in bacterial physiology.</title>
        <authorList>
            <consortium name="Agbiome Team Llc"/>
            <person name="Bleich R.M."/>
            <person name="Grubbs K.J."/>
            <person name="Santa Maria K.C."/>
            <person name="Allen S.E."/>
            <person name="Farag S."/>
            <person name="Shank E.A."/>
            <person name="Bowers A."/>
        </authorList>
    </citation>
    <scope>NUCLEOTIDE SEQUENCE [LARGE SCALE GENOMIC DNA]</scope>
    <source>
        <strain evidence="1 2">AFS042148</strain>
    </source>
</reference>
<dbReference type="AlphaFoldDB" id="A0AAP8JUG4"/>
<sequence>MGKTLFIAEKPKVAVELLKSPRFRNSQKYPGSKPYYGYYENENYIISWCRGHLLELKHPEEMDEKYKEFKF</sequence>
<dbReference type="RefSeq" id="WP_142344160.1">
    <property type="nucleotide sequence ID" value="NZ_NUSY01000094.1"/>
</dbReference>
<evidence type="ECO:0008006" key="3">
    <source>
        <dbReference type="Google" id="ProtNLM"/>
    </source>
</evidence>
<protein>
    <recommendedName>
        <fullName evidence="3">DNA topoisomerase I</fullName>
    </recommendedName>
</protein>
<feature type="non-terminal residue" evidence="1">
    <location>
        <position position="71"/>
    </location>
</feature>
<comment type="caution">
    <text evidence="1">The sequence shown here is derived from an EMBL/GenBank/DDBJ whole genome shotgun (WGS) entry which is preliminary data.</text>
</comment>
<evidence type="ECO:0000313" key="1">
    <source>
        <dbReference type="EMBL" id="PHE04240.1"/>
    </source>
</evidence>
<proteinExistence type="predicted"/>
<dbReference type="SUPFAM" id="SSF56712">
    <property type="entry name" value="Prokaryotic type I DNA topoisomerase"/>
    <property type="match status" value="1"/>
</dbReference>
<dbReference type="Gene3D" id="3.40.50.140">
    <property type="match status" value="1"/>
</dbReference>
<organism evidence="1 2">
    <name type="scientific">Bacillus toyonensis</name>
    <dbReference type="NCBI Taxonomy" id="155322"/>
    <lineage>
        <taxon>Bacteria</taxon>
        <taxon>Bacillati</taxon>
        <taxon>Bacillota</taxon>
        <taxon>Bacilli</taxon>
        <taxon>Bacillales</taxon>
        <taxon>Bacillaceae</taxon>
        <taxon>Bacillus</taxon>
        <taxon>Bacillus cereus group</taxon>
    </lineage>
</organism>
<evidence type="ECO:0000313" key="2">
    <source>
        <dbReference type="Proteomes" id="UP000224044"/>
    </source>
</evidence>
<gene>
    <name evidence="1" type="ORF">COF62_31400</name>
</gene>
<dbReference type="Proteomes" id="UP000224044">
    <property type="component" value="Unassembled WGS sequence"/>
</dbReference>
<name>A0AAP8JUG4_9BACI</name>
<dbReference type="InterPro" id="IPR023405">
    <property type="entry name" value="Topo_IA_core_domain"/>
</dbReference>
<accession>A0AAP8JUG4</accession>
<dbReference type="EMBL" id="NUSY01000094">
    <property type="protein sequence ID" value="PHE04240.1"/>
    <property type="molecule type" value="Genomic_DNA"/>
</dbReference>